<evidence type="ECO:0000256" key="6">
    <source>
        <dbReference type="ARBA" id="ARBA00023180"/>
    </source>
</evidence>
<dbReference type="InterPro" id="IPR030395">
    <property type="entry name" value="GP_PDE_dom"/>
</dbReference>
<evidence type="ECO:0000256" key="4">
    <source>
        <dbReference type="ARBA" id="ARBA00022798"/>
    </source>
</evidence>
<dbReference type="PANTHER" id="PTHR43620">
    <property type="entry name" value="GLYCEROPHOSPHORYL DIESTER PHOSPHODIESTERASE"/>
    <property type="match status" value="1"/>
</dbReference>
<sequence>MVNSRTPVTSTDMASSAPAIVAKGGFSGLFPDSSSDAFKFALMDVSKGRKNSVNGVQTRGWFPVDYNVGDLANNVSLTQGIYSRTDKFDANFYPILGVEDVAQFKPSGYWLNVQHDLFYTQHNLSMRSFVLSVSKRIIVDYISSPEVGFLSSIVKRFTGSKTKLVFRFLGEDIREPSTNQTYSSLLKNLTFIKTFASGILIPKNYIWPLTPDLYLQPHTSVVTDAHKVGLEVFASDFANDAVIAYNYSYDPLAEYLKFVDNGNFSVDGVLTDFPITPAEAIGCYSHISKNSSGLGKPVIISHNGASGIYPGCTDLAYKQAVSDGADFIDCPVQMTQDGILVCMSSINLMEDTTVTKSLFNTRLSTIPEIQSTPGIFTFNLTWEEIQSLKPMISNPQVKFILERNPRYKNAGSFMTLSSFLAFAKDKQLSGVLISIENAAFLAERLAFSVTDAVISALSDSGYNNQTTQEVIIQSSYSSVLVKVKQQTKYKLQYMVDESIHPYVEVTTFVEGAGVDGVITDFPGTASLYRRNGCANLGNNTPIYMEPVQVGLIGLINPKVEPPALAPLPVLDLADVVEPPLPPVAVKPPTPGGSTTPPPSSTPSGGNQCTVPLILISVAVILGSLIFI</sequence>
<dbReference type="PANTHER" id="PTHR43620:SF7">
    <property type="entry name" value="GLYCEROPHOSPHODIESTER PHOSPHODIESTERASE GDPD5-RELATED"/>
    <property type="match status" value="1"/>
</dbReference>
<dbReference type="SUPFAM" id="SSF51695">
    <property type="entry name" value="PLC-like phosphodiesterases"/>
    <property type="match status" value="2"/>
</dbReference>
<comment type="similarity">
    <text evidence="1">Belongs to the glycerophosphoryl diester phosphodiesterase family.</text>
</comment>
<dbReference type="Pfam" id="PF03009">
    <property type="entry name" value="GDPD"/>
    <property type="match status" value="1"/>
</dbReference>
<evidence type="ECO:0000256" key="2">
    <source>
        <dbReference type="ARBA" id="ARBA00012247"/>
    </source>
</evidence>
<dbReference type="AlphaFoldDB" id="A0A9D5DAL5"/>
<protein>
    <recommendedName>
        <fullName evidence="2">glycerophosphodiester phosphodiesterase</fullName>
        <ecNumber evidence="2">3.1.4.46</ecNumber>
    </recommendedName>
</protein>
<organism evidence="10 11">
    <name type="scientific">Dioscorea zingiberensis</name>
    <dbReference type="NCBI Taxonomy" id="325984"/>
    <lineage>
        <taxon>Eukaryota</taxon>
        <taxon>Viridiplantae</taxon>
        <taxon>Streptophyta</taxon>
        <taxon>Embryophyta</taxon>
        <taxon>Tracheophyta</taxon>
        <taxon>Spermatophyta</taxon>
        <taxon>Magnoliopsida</taxon>
        <taxon>Liliopsida</taxon>
        <taxon>Dioscoreales</taxon>
        <taxon>Dioscoreaceae</taxon>
        <taxon>Dioscorea</taxon>
    </lineage>
</organism>
<keyword evidence="11" id="KW-1185">Reference proteome</keyword>
<feature type="compositionally biased region" description="Pro residues" evidence="8">
    <location>
        <begin position="581"/>
        <end position="600"/>
    </location>
</feature>
<dbReference type="Proteomes" id="UP001085076">
    <property type="component" value="Miscellaneous, Linkage group lg01"/>
</dbReference>
<dbReference type="FunFam" id="3.20.20.190:FF:000011">
    <property type="entry name" value="Glycerophosphodiester phosphodiesterase GDPDL3"/>
    <property type="match status" value="1"/>
</dbReference>
<evidence type="ECO:0000256" key="5">
    <source>
        <dbReference type="ARBA" id="ARBA00022801"/>
    </source>
</evidence>
<dbReference type="EC" id="3.1.4.46" evidence="2"/>
<dbReference type="GO" id="GO:0008889">
    <property type="term" value="F:glycerophosphodiester phosphodiesterase activity"/>
    <property type="evidence" value="ECO:0007669"/>
    <property type="project" value="UniProtKB-EC"/>
</dbReference>
<evidence type="ECO:0000256" key="8">
    <source>
        <dbReference type="SAM" id="MobiDB-lite"/>
    </source>
</evidence>
<evidence type="ECO:0000259" key="9">
    <source>
        <dbReference type="PROSITE" id="PS51704"/>
    </source>
</evidence>
<dbReference type="EMBL" id="JAGGNH010000001">
    <property type="protein sequence ID" value="KAJ0987012.1"/>
    <property type="molecule type" value="Genomic_DNA"/>
</dbReference>
<accession>A0A9D5DAL5</accession>
<keyword evidence="3" id="KW-0732">Signal</keyword>
<evidence type="ECO:0000256" key="7">
    <source>
        <dbReference type="ARBA" id="ARBA00047512"/>
    </source>
</evidence>
<name>A0A9D5DAL5_9LILI</name>
<evidence type="ECO:0000313" key="11">
    <source>
        <dbReference type="Proteomes" id="UP001085076"/>
    </source>
</evidence>
<keyword evidence="5" id="KW-0378">Hydrolase</keyword>
<keyword evidence="4" id="KW-0319">Glycerol metabolism</keyword>
<reference evidence="10" key="1">
    <citation type="submission" date="2021-03" db="EMBL/GenBank/DDBJ databases">
        <authorList>
            <person name="Li Z."/>
            <person name="Yang C."/>
        </authorList>
    </citation>
    <scope>NUCLEOTIDE SEQUENCE</scope>
    <source>
        <strain evidence="10">Dzin_1.0</strain>
        <tissue evidence="10">Leaf</tissue>
    </source>
</reference>
<proteinExistence type="inferred from homology"/>
<keyword evidence="6" id="KW-0325">Glycoprotein</keyword>
<evidence type="ECO:0000256" key="1">
    <source>
        <dbReference type="ARBA" id="ARBA00007277"/>
    </source>
</evidence>
<dbReference type="OrthoDB" id="1058301at2759"/>
<evidence type="ECO:0000256" key="3">
    <source>
        <dbReference type="ARBA" id="ARBA00022729"/>
    </source>
</evidence>
<feature type="region of interest" description="Disordered" evidence="8">
    <location>
        <begin position="581"/>
        <end position="605"/>
    </location>
</feature>
<dbReference type="Gene3D" id="3.20.20.190">
    <property type="entry name" value="Phosphatidylinositol (PI) phosphodiesterase"/>
    <property type="match status" value="2"/>
</dbReference>
<evidence type="ECO:0000313" key="10">
    <source>
        <dbReference type="EMBL" id="KAJ0987012.1"/>
    </source>
</evidence>
<feature type="domain" description="GP-PDE" evidence="9">
    <location>
        <begin position="297"/>
        <end position="585"/>
    </location>
</feature>
<comment type="caution">
    <text evidence="10">The sequence shown here is derived from an EMBL/GenBank/DDBJ whole genome shotgun (WGS) entry which is preliminary data.</text>
</comment>
<dbReference type="PROSITE" id="PS51704">
    <property type="entry name" value="GP_PDE"/>
    <property type="match status" value="2"/>
</dbReference>
<dbReference type="InterPro" id="IPR017946">
    <property type="entry name" value="PLC-like_Pdiesterase_TIM-brl"/>
</dbReference>
<dbReference type="GO" id="GO:0006629">
    <property type="term" value="P:lipid metabolic process"/>
    <property type="evidence" value="ECO:0007669"/>
    <property type="project" value="InterPro"/>
</dbReference>
<feature type="domain" description="GP-PDE" evidence="9">
    <location>
        <begin position="1"/>
        <end position="281"/>
    </location>
</feature>
<gene>
    <name evidence="10" type="ORF">J5N97_005368</name>
</gene>
<reference evidence="10" key="2">
    <citation type="journal article" date="2022" name="Hortic Res">
        <title>The genome of Dioscorea zingiberensis sheds light on the biosynthesis, origin and evolution of the medicinally important diosgenin saponins.</title>
        <authorList>
            <person name="Li Y."/>
            <person name="Tan C."/>
            <person name="Li Z."/>
            <person name="Guo J."/>
            <person name="Li S."/>
            <person name="Chen X."/>
            <person name="Wang C."/>
            <person name="Dai X."/>
            <person name="Yang H."/>
            <person name="Song W."/>
            <person name="Hou L."/>
            <person name="Xu J."/>
            <person name="Tong Z."/>
            <person name="Xu A."/>
            <person name="Yuan X."/>
            <person name="Wang W."/>
            <person name="Yang Q."/>
            <person name="Chen L."/>
            <person name="Sun Z."/>
            <person name="Wang K."/>
            <person name="Pan B."/>
            <person name="Chen J."/>
            <person name="Bao Y."/>
            <person name="Liu F."/>
            <person name="Qi X."/>
            <person name="Gang D.R."/>
            <person name="Wen J."/>
            <person name="Li J."/>
        </authorList>
    </citation>
    <scope>NUCLEOTIDE SEQUENCE</scope>
    <source>
        <strain evidence="10">Dzin_1.0</strain>
    </source>
</reference>
<dbReference type="GO" id="GO:0006071">
    <property type="term" value="P:glycerol metabolic process"/>
    <property type="evidence" value="ECO:0007669"/>
    <property type="project" value="UniProtKB-KW"/>
</dbReference>
<comment type="catalytic activity">
    <reaction evidence="7">
        <text>a sn-glycero-3-phosphodiester + H2O = an alcohol + sn-glycerol 3-phosphate + H(+)</text>
        <dbReference type="Rhea" id="RHEA:12969"/>
        <dbReference type="ChEBI" id="CHEBI:15377"/>
        <dbReference type="ChEBI" id="CHEBI:15378"/>
        <dbReference type="ChEBI" id="CHEBI:30879"/>
        <dbReference type="ChEBI" id="CHEBI:57597"/>
        <dbReference type="ChEBI" id="CHEBI:83408"/>
        <dbReference type="EC" id="3.1.4.46"/>
    </reaction>
</comment>